<dbReference type="InterPro" id="IPR016205">
    <property type="entry name" value="Glycerol_DH"/>
</dbReference>
<keyword evidence="2" id="KW-1185">Reference proteome</keyword>
<dbReference type="OrthoDB" id="9763580at2"/>
<organism evidence="1 2">
    <name type="scientific">Alistipes communis</name>
    <dbReference type="NCBI Taxonomy" id="2585118"/>
    <lineage>
        <taxon>Bacteria</taxon>
        <taxon>Pseudomonadati</taxon>
        <taxon>Bacteroidota</taxon>
        <taxon>Bacteroidia</taxon>
        <taxon>Bacteroidales</taxon>
        <taxon>Rikenellaceae</taxon>
        <taxon>Alistipes</taxon>
    </lineage>
</organism>
<evidence type="ECO:0000313" key="1">
    <source>
        <dbReference type="EMBL" id="BBL04297.1"/>
    </source>
</evidence>
<dbReference type="Proteomes" id="UP000318946">
    <property type="component" value="Chromosome"/>
</dbReference>
<sequence>MNNTQCILDALKIATDTKAFELGEGVLHRAPALFKEYFPNRKAVIVADNNTWKAAGEAVDASMREAGIPCERFLIEEEEFHADWPYVERIDEMLDRTGAVAVAVGSGVINDLCKLASFHHGQSYLCVATAASVDGYSSSGAVVSRDGAKLNIETHAPLVILADVGVLAAAPKEMTAAGYADLAAKIPAGAEWMIADLFGTEPIIPAAWNVFMNDLDAMLADPEGVAAGKPEAIASLFAGLTLSGIAMQVAKSSRPASCTEHLFSHVLDMTHHRYNGKFQSHGFQVAIGTLTMCAFFDEFFKMDLSTLDVDACVAAWPSLEAEQRRALDLFRDFPVPELGYTEITKKWNDAETVRVQLTRVKENWPAFKARLQAQCYPFEKMRALFAAAGAPTDPSQIGVSREQLRSMVDFTQLLRWRINLLDLAKRARIYDELVARVFGKGGAWEIA</sequence>
<dbReference type="GO" id="GO:0046872">
    <property type="term" value="F:metal ion binding"/>
    <property type="evidence" value="ECO:0007669"/>
    <property type="project" value="InterPro"/>
</dbReference>
<dbReference type="Gene3D" id="3.40.50.1970">
    <property type="match status" value="1"/>
</dbReference>
<dbReference type="AlphaFoldDB" id="A0A3D2BG42"/>
<dbReference type="STRING" id="1118061.GCA_000311925_01034"/>
<dbReference type="PANTHER" id="PTHR43616:SF5">
    <property type="entry name" value="GLYCEROL DEHYDROGENASE 1"/>
    <property type="match status" value="1"/>
</dbReference>
<dbReference type="InterPro" id="IPR032837">
    <property type="entry name" value="G1PDH"/>
</dbReference>
<accession>A0A3D2BG42</accession>
<name>A0A3D2BG42_9BACT</name>
<dbReference type="KEGG" id="acou:A5CBH24_16100"/>
<dbReference type="EMBL" id="AP019735">
    <property type="protein sequence ID" value="BBL04297.1"/>
    <property type="molecule type" value="Genomic_DNA"/>
</dbReference>
<proteinExistence type="predicted"/>
<accession>A0A4Y1WTS7</accession>
<dbReference type="GO" id="GO:0016614">
    <property type="term" value="F:oxidoreductase activity, acting on CH-OH group of donors"/>
    <property type="evidence" value="ECO:0007669"/>
    <property type="project" value="InterPro"/>
</dbReference>
<dbReference type="PANTHER" id="PTHR43616">
    <property type="entry name" value="GLYCEROL DEHYDROGENASE"/>
    <property type="match status" value="1"/>
</dbReference>
<dbReference type="RefSeq" id="WP_019130255.1">
    <property type="nucleotide sequence ID" value="NZ_AP019735.1"/>
</dbReference>
<dbReference type="CDD" id="cd08175">
    <property type="entry name" value="G1PDH"/>
    <property type="match status" value="1"/>
</dbReference>
<gene>
    <name evidence="1" type="ORF">A5CBH24_16100</name>
</gene>
<dbReference type="Gene3D" id="1.20.1090.10">
    <property type="entry name" value="Dehydroquinate synthase-like - alpha domain"/>
    <property type="match status" value="1"/>
</dbReference>
<dbReference type="Pfam" id="PF13685">
    <property type="entry name" value="Fe-ADH_2"/>
    <property type="match status" value="1"/>
</dbReference>
<dbReference type="SUPFAM" id="SSF56796">
    <property type="entry name" value="Dehydroquinate synthase-like"/>
    <property type="match status" value="1"/>
</dbReference>
<reference evidence="2" key="1">
    <citation type="submission" date="2019-06" db="EMBL/GenBank/DDBJ databases">
        <title>Alistipes onderdonkii subsp. vulgaris subsp. nov., Alistipes dispar sp. nov. and Alistipes communis sp. nov., isolated from human faeces, and creation of Alistipes onderdonkii subsp. onderdonkii subsp. nov.</title>
        <authorList>
            <person name="Sakamoto M."/>
            <person name="Ikeyama N."/>
            <person name="Ogata Y."/>
            <person name="Suda W."/>
            <person name="Iino T."/>
            <person name="Hattori M."/>
            <person name="Ohkuma M."/>
        </authorList>
    </citation>
    <scope>NUCLEOTIDE SEQUENCE [LARGE SCALE GENOMIC DNA]</scope>
    <source>
        <strain evidence="2">5CBH24</strain>
    </source>
</reference>
<evidence type="ECO:0000313" key="2">
    <source>
        <dbReference type="Proteomes" id="UP000318946"/>
    </source>
</evidence>
<protein>
    <submittedName>
        <fullName evidence="1">3-dehydroquinate synthase</fullName>
    </submittedName>
</protein>
<dbReference type="GeneID" id="78342327"/>